<evidence type="ECO:0000256" key="6">
    <source>
        <dbReference type="ARBA" id="ARBA00022840"/>
    </source>
</evidence>
<dbReference type="SUPFAM" id="SSF63999">
    <property type="entry name" value="Thiamin pyrophosphokinase, catalytic domain"/>
    <property type="match status" value="1"/>
</dbReference>
<gene>
    <name evidence="9" type="ORF">CLCR_04279</name>
</gene>
<dbReference type="InterPro" id="IPR036371">
    <property type="entry name" value="TPK_B1-bd_sf"/>
</dbReference>
<evidence type="ECO:0000256" key="7">
    <source>
        <dbReference type="PIRNR" id="PIRNR031057"/>
    </source>
</evidence>
<dbReference type="VEuPathDB" id="FungiDB:G647_08130"/>
<dbReference type="PIRSF" id="PIRSF031057">
    <property type="entry name" value="Thiamin_pyrophosphokinase"/>
    <property type="match status" value="1"/>
</dbReference>
<dbReference type="CDD" id="cd07995">
    <property type="entry name" value="TPK"/>
    <property type="match status" value="1"/>
</dbReference>
<proteinExistence type="inferred from homology"/>
<evidence type="ECO:0000256" key="5">
    <source>
        <dbReference type="ARBA" id="ARBA00022777"/>
    </source>
</evidence>
<keyword evidence="6 7" id="KW-0067">ATP-binding</keyword>
<evidence type="ECO:0000259" key="8">
    <source>
        <dbReference type="SMART" id="SM00983"/>
    </source>
</evidence>
<dbReference type="Gene3D" id="3.40.50.10240">
    <property type="entry name" value="Thiamin pyrophosphokinase, catalytic domain"/>
    <property type="match status" value="1"/>
</dbReference>
<dbReference type="Proteomes" id="UP000094526">
    <property type="component" value="Unassembled WGS sequence"/>
</dbReference>
<evidence type="ECO:0000256" key="2">
    <source>
        <dbReference type="ARBA" id="ARBA00006785"/>
    </source>
</evidence>
<comment type="caution">
    <text evidence="9">The sequence shown here is derived from an EMBL/GenBank/DDBJ whole genome shotgun (WGS) entry which is preliminary data.</text>
</comment>
<dbReference type="GO" id="GO:0016301">
    <property type="term" value="F:kinase activity"/>
    <property type="evidence" value="ECO:0007669"/>
    <property type="project" value="UniProtKB-UniRule"/>
</dbReference>
<dbReference type="InterPro" id="IPR016966">
    <property type="entry name" value="Thiamin_pyrophosphokinase_euk"/>
</dbReference>
<keyword evidence="3 7" id="KW-0808">Transferase</keyword>
<evidence type="ECO:0000313" key="10">
    <source>
        <dbReference type="Proteomes" id="UP000094526"/>
    </source>
</evidence>
<name>A0A1C1CHM0_9EURO</name>
<keyword evidence="4 7" id="KW-0547">Nucleotide-binding</keyword>
<dbReference type="eggNOG" id="KOG3153">
    <property type="taxonomic scope" value="Eukaryota"/>
</dbReference>
<organism evidence="9 10">
    <name type="scientific">Cladophialophora carrionii</name>
    <dbReference type="NCBI Taxonomy" id="86049"/>
    <lineage>
        <taxon>Eukaryota</taxon>
        <taxon>Fungi</taxon>
        <taxon>Dikarya</taxon>
        <taxon>Ascomycota</taxon>
        <taxon>Pezizomycotina</taxon>
        <taxon>Eurotiomycetes</taxon>
        <taxon>Chaetothyriomycetidae</taxon>
        <taxon>Chaetothyriales</taxon>
        <taxon>Herpotrichiellaceae</taxon>
        <taxon>Cladophialophora</taxon>
    </lineage>
</organism>
<dbReference type="GO" id="GO:0004788">
    <property type="term" value="F:thiamine diphosphokinase activity"/>
    <property type="evidence" value="ECO:0007669"/>
    <property type="project" value="UniProtKB-UniRule"/>
</dbReference>
<dbReference type="InterPro" id="IPR006282">
    <property type="entry name" value="Thi_PPkinase"/>
</dbReference>
<dbReference type="Pfam" id="PF04265">
    <property type="entry name" value="TPK_B1_binding"/>
    <property type="match status" value="1"/>
</dbReference>
<dbReference type="InterPro" id="IPR007371">
    <property type="entry name" value="TPK_catalytic"/>
</dbReference>
<feature type="domain" description="Thiamin pyrophosphokinase thiamin-binding" evidence="8">
    <location>
        <begin position="217"/>
        <end position="281"/>
    </location>
</feature>
<comment type="pathway">
    <text evidence="1 7">Cofactor biosynthesis; thiamine diphosphate biosynthesis; thiamine diphosphate from thiamine: step 1/1.</text>
</comment>
<dbReference type="STRING" id="86049.A0A1C1CHM0"/>
<accession>A0A1C1CHM0</accession>
<evidence type="ECO:0000256" key="1">
    <source>
        <dbReference type="ARBA" id="ARBA00005078"/>
    </source>
</evidence>
<dbReference type="SMART" id="SM00983">
    <property type="entry name" value="TPK_B1_binding"/>
    <property type="match status" value="1"/>
</dbReference>
<dbReference type="NCBIfam" id="TIGR01378">
    <property type="entry name" value="thi_PPkinase"/>
    <property type="match status" value="1"/>
</dbReference>
<keyword evidence="5 7" id="KW-0418">Kinase</keyword>
<dbReference type="EMBL" id="LGRB01000012">
    <property type="protein sequence ID" value="OCT47962.1"/>
    <property type="molecule type" value="Genomic_DNA"/>
</dbReference>
<comment type="catalytic activity">
    <reaction evidence="7">
        <text>thiamine + ATP = thiamine diphosphate + AMP + H(+)</text>
        <dbReference type="Rhea" id="RHEA:11576"/>
        <dbReference type="ChEBI" id="CHEBI:15378"/>
        <dbReference type="ChEBI" id="CHEBI:18385"/>
        <dbReference type="ChEBI" id="CHEBI:30616"/>
        <dbReference type="ChEBI" id="CHEBI:58937"/>
        <dbReference type="ChEBI" id="CHEBI:456215"/>
    </reaction>
</comment>
<dbReference type="SUPFAM" id="SSF63862">
    <property type="entry name" value="Thiamin pyrophosphokinase, substrate-binding domain"/>
    <property type="match status" value="1"/>
</dbReference>
<dbReference type="InterPro" id="IPR036759">
    <property type="entry name" value="TPK_catalytic_sf"/>
</dbReference>
<dbReference type="VEuPathDB" id="FungiDB:CLCR_04279"/>
<dbReference type="EC" id="2.7.6.2" evidence="7"/>
<dbReference type="InterPro" id="IPR007373">
    <property type="entry name" value="Thiamin_PyroPKinase_B1-bd"/>
</dbReference>
<dbReference type="GO" id="GO:0006772">
    <property type="term" value="P:thiamine metabolic process"/>
    <property type="evidence" value="ECO:0007669"/>
    <property type="project" value="InterPro"/>
</dbReference>
<dbReference type="Pfam" id="PF04263">
    <property type="entry name" value="TPK_catalytic"/>
    <property type="match status" value="1"/>
</dbReference>
<keyword evidence="10" id="KW-1185">Reference proteome</keyword>
<comment type="similarity">
    <text evidence="2 7">Belongs to the thiamine pyrophosphokinase family.</text>
</comment>
<evidence type="ECO:0000313" key="9">
    <source>
        <dbReference type="EMBL" id="OCT47962.1"/>
    </source>
</evidence>
<dbReference type="GO" id="GO:0009229">
    <property type="term" value="P:thiamine diphosphate biosynthetic process"/>
    <property type="evidence" value="ECO:0007669"/>
    <property type="project" value="UniProtKB-UniRule"/>
</dbReference>
<protein>
    <recommendedName>
        <fullName evidence="7">Thiamine pyrophosphokinase</fullName>
        <ecNumber evidence="7">2.7.6.2</ecNumber>
    </recommendedName>
</protein>
<evidence type="ECO:0000256" key="3">
    <source>
        <dbReference type="ARBA" id="ARBA00022679"/>
    </source>
</evidence>
<dbReference type="GO" id="GO:0005524">
    <property type="term" value="F:ATP binding"/>
    <property type="evidence" value="ECO:0007669"/>
    <property type="project" value="UniProtKB-UniRule"/>
</dbReference>
<reference evidence="10" key="1">
    <citation type="submission" date="2015-07" db="EMBL/GenBank/DDBJ databases">
        <authorList>
            <person name="Teixeira M.M."/>
            <person name="Souza R.C."/>
            <person name="Almeida L.G."/>
            <person name="Vicente V.A."/>
            <person name="de Hoog S."/>
            <person name="Bocca A.L."/>
            <person name="de Almeida S.R."/>
            <person name="Vasconcelos A.T."/>
            <person name="Felipe M.S."/>
        </authorList>
    </citation>
    <scope>NUCLEOTIDE SEQUENCE [LARGE SCALE GENOMIC DNA]</scope>
    <source>
        <strain evidence="10">KSF</strain>
    </source>
</reference>
<evidence type="ECO:0000256" key="4">
    <source>
        <dbReference type="ARBA" id="ARBA00022741"/>
    </source>
</evidence>
<dbReference type="GO" id="GO:0030975">
    <property type="term" value="F:thiamine binding"/>
    <property type="evidence" value="ECO:0007669"/>
    <property type="project" value="UniProtKB-UniRule"/>
</dbReference>
<dbReference type="OrthoDB" id="25149at2759"/>
<dbReference type="AlphaFoldDB" id="A0A1C1CHM0"/>
<dbReference type="PANTHER" id="PTHR13622">
    <property type="entry name" value="THIAMIN PYROPHOSPHOKINASE"/>
    <property type="match status" value="1"/>
</dbReference>
<dbReference type="UniPathway" id="UPA00060">
    <property type="reaction ID" value="UER00597"/>
</dbReference>
<sequence>MPLDWHPCGLLNGKPTHPYAIIVLNQPVNERALDAVIGSASLLVCADGGANRLYKCERDNGHGHGQVTKLVNGSQTPSHVSNRLPDAIVGDLDSLEREVEEYYRSCGVQVVRDPDQYSTDFTKCLKYIRKWATTHRQRNHGGDDTLDVVVLGGLGGRVDQGFSQIHHLFMAENDPSLLKGRIYLLSEQSLSFVLSSFSAASSSSTTSEAHIERNTNTIHLEPGYFAENVGILPVLGRTLLTTRGLEWDVENWPTQFGGQLSTSNHIRADKIEIAFEGPRPLFTLELDKRLATAGHLGSP</sequence>
<dbReference type="PANTHER" id="PTHR13622:SF8">
    <property type="entry name" value="THIAMIN PYROPHOSPHOKINASE 1"/>
    <property type="match status" value="1"/>
</dbReference>